<reference evidence="2 3" key="1">
    <citation type="submission" date="2022-11" db="EMBL/GenBank/DDBJ databases">
        <title>Mycobacterium sp. nov.</title>
        <authorList>
            <person name="Papic B."/>
            <person name="Spicic S."/>
            <person name="Duvnjak S."/>
        </authorList>
    </citation>
    <scope>NUCLEOTIDE SEQUENCE [LARGE SCALE GENOMIC DNA]</scope>
    <source>
        <strain evidence="2 3">CVI_P4</strain>
    </source>
</reference>
<sequence length="635" mass="65202">MNASMYVGRVGGLAVALGIGAAIFAGGGAAWADDDSGTGSSGASTSQSSGGSTGHHKTKAAATSASSGVTKTKNSVGKVNSGLRATRVVVRAPQSAPTASAAADPNGSGTPAGAAAELALLGLSRRTETTAEETSAAPAAAASARPAASATASRHEITTVPVVIRTGDPVILEPITAVTLITDTSDDEVTGRIYATGHSGAPLVFSVLTQPGDGSVDINPTTGEFTYTPTNSGTSTVDFEALLSERTRLVAALERIPVIGQFVPQAVTALQQTPVLKTILAPLIGNATTVSVDIDTGLLGSTGTTTVFAPYADTSLYPEFDFADAVTTGGVEHFTLAFIVSDPDAADAGTPMWGGYYSIDSEWAQTAFNGIYDNGADAIISFGGSANEELALVISDQTELTAAYQGILDYYNGETSPYSDTIGTNYGVTSIDFDIEGTALTDSTSIATRSAALYDLQQANPGLEISFTLPAMPYGLTSDGLAVIQAAVDAGVDISVVNMMVFDYYDTDYEVNGDYEMGALAIEAAEALKGQLADLYSDAGITKTDAELYAMIGLTPMIGISDDPSEIFSLDDASTVVSFADQYGLGRIAMWSANRDSQCATESSSTQDSCSGVDQTTWEFSGIFEGVEDEATLLM</sequence>
<dbReference type="EMBL" id="JAPJDO010000024">
    <property type="protein sequence ID" value="MCX2939516.1"/>
    <property type="molecule type" value="Genomic_DNA"/>
</dbReference>
<feature type="compositionally biased region" description="Low complexity" evidence="1">
    <location>
        <begin position="60"/>
        <end position="73"/>
    </location>
</feature>
<evidence type="ECO:0000256" key="1">
    <source>
        <dbReference type="SAM" id="MobiDB-lite"/>
    </source>
</evidence>
<dbReference type="CDD" id="cd06543">
    <property type="entry name" value="GH18_PF-ChiA-like"/>
    <property type="match status" value="1"/>
</dbReference>
<name>A0ABT3SJ13_9MYCO</name>
<keyword evidence="3" id="KW-1185">Reference proteome</keyword>
<dbReference type="PANTHER" id="PTHR42976:SF1">
    <property type="entry name" value="GH18 DOMAIN-CONTAINING PROTEIN-RELATED"/>
    <property type="match status" value="1"/>
</dbReference>
<feature type="compositionally biased region" description="Low complexity" evidence="1">
    <location>
        <begin position="132"/>
        <end position="152"/>
    </location>
</feature>
<dbReference type="RefSeq" id="WP_265999319.1">
    <property type="nucleotide sequence ID" value="NZ_JAPJDN010000024.1"/>
</dbReference>
<dbReference type="InterPro" id="IPR017853">
    <property type="entry name" value="GH"/>
</dbReference>
<proteinExistence type="predicted"/>
<gene>
    <name evidence="2" type="ORF">ORI27_22735</name>
</gene>
<dbReference type="SUPFAM" id="SSF51445">
    <property type="entry name" value="(Trans)glycosidases"/>
    <property type="match status" value="1"/>
</dbReference>
<feature type="compositionally biased region" description="Low complexity" evidence="1">
    <location>
        <begin position="37"/>
        <end position="50"/>
    </location>
</feature>
<dbReference type="PANTHER" id="PTHR42976">
    <property type="entry name" value="BIFUNCTIONAL CHITINASE/LYSOZYME-RELATED"/>
    <property type="match status" value="1"/>
</dbReference>
<organism evidence="2 3">
    <name type="scientific">Mycobacterium pinniadriaticum</name>
    <dbReference type="NCBI Taxonomy" id="2994102"/>
    <lineage>
        <taxon>Bacteria</taxon>
        <taxon>Bacillati</taxon>
        <taxon>Actinomycetota</taxon>
        <taxon>Actinomycetes</taxon>
        <taxon>Mycobacteriales</taxon>
        <taxon>Mycobacteriaceae</taxon>
        <taxon>Mycobacterium</taxon>
    </lineage>
</organism>
<comment type="caution">
    <text evidence="2">The sequence shown here is derived from an EMBL/GenBank/DDBJ whole genome shotgun (WGS) entry which is preliminary data.</text>
</comment>
<feature type="region of interest" description="Disordered" evidence="1">
    <location>
        <begin position="34"/>
        <end position="113"/>
    </location>
</feature>
<feature type="region of interest" description="Disordered" evidence="1">
    <location>
        <begin position="127"/>
        <end position="154"/>
    </location>
</feature>
<dbReference type="Gene3D" id="3.20.20.80">
    <property type="entry name" value="Glycosidases"/>
    <property type="match status" value="1"/>
</dbReference>
<protein>
    <submittedName>
        <fullName evidence="2">Chitinase</fullName>
    </submittedName>
</protein>
<evidence type="ECO:0000313" key="3">
    <source>
        <dbReference type="Proteomes" id="UP001300745"/>
    </source>
</evidence>
<dbReference type="Proteomes" id="UP001300745">
    <property type="component" value="Unassembled WGS sequence"/>
</dbReference>
<evidence type="ECO:0000313" key="2">
    <source>
        <dbReference type="EMBL" id="MCX2939516.1"/>
    </source>
</evidence>
<dbReference type="InterPro" id="IPR052750">
    <property type="entry name" value="GH18_Chitinase"/>
</dbReference>
<accession>A0ABT3SJ13</accession>
<feature type="compositionally biased region" description="Low complexity" evidence="1">
    <location>
        <begin position="92"/>
        <end position="103"/>
    </location>
</feature>